<name>A0A4Q7PG10_9FLAO</name>
<dbReference type="Proteomes" id="UP000292262">
    <property type="component" value="Unassembled WGS sequence"/>
</dbReference>
<dbReference type="EMBL" id="SGXE01000001">
    <property type="protein sequence ID" value="RZS99097.1"/>
    <property type="molecule type" value="Genomic_DNA"/>
</dbReference>
<dbReference type="AlphaFoldDB" id="A0A4Q7PG10"/>
<gene>
    <name evidence="1" type="ORF">EV197_0301</name>
</gene>
<organism evidence="1 2">
    <name type="scientific">Aquimarina brevivitae</name>
    <dbReference type="NCBI Taxonomy" id="323412"/>
    <lineage>
        <taxon>Bacteria</taxon>
        <taxon>Pseudomonadati</taxon>
        <taxon>Bacteroidota</taxon>
        <taxon>Flavobacteriia</taxon>
        <taxon>Flavobacteriales</taxon>
        <taxon>Flavobacteriaceae</taxon>
        <taxon>Aquimarina</taxon>
    </lineage>
</organism>
<dbReference type="Pfam" id="PF05834">
    <property type="entry name" value="Lycopene_cycl"/>
    <property type="match status" value="1"/>
</dbReference>
<accession>A0A4Q7PG10</accession>
<proteinExistence type="predicted"/>
<dbReference type="Gene3D" id="3.50.50.60">
    <property type="entry name" value="FAD/NAD(P)-binding domain"/>
    <property type="match status" value="1"/>
</dbReference>
<evidence type="ECO:0000313" key="2">
    <source>
        <dbReference type="Proteomes" id="UP000292262"/>
    </source>
</evidence>
<evidence type="ECO:0000313" key="1">
    <source>
        <dbReference type="EMBL" id="RZS99097.1"/>
    </source>
</evidence>
<keyword evidence="2" id="KW-1185">Reference proteome</keyword>
<dbReference type="RefSeq" id="WP_130284959.1">
    <property type="nucleotide sequence ID" value="NZ_SGXE01000001.1"/>
</dbReference>
<protein>
    <submittedName>
        <fullName evidence="1">Lycopene beta-cyclase</fullName>
    </submittedName>
</protein>
<dbReference type="OrthoDB" id="24355at2"/>
<sequence>MIKNFDYIISGSGAAGLMLAYRMIGDRFFEDKKILLLDSQEKDKDDRTWCFWDSKSGPFEDIVSKNWDYINFKSDQLDKRFDIRPFSYKHISSLDFYEKTLAVIKSSPQITQQYERVEDIQDQGSFVEVITNKEKYKATKVINSIPFDQEFNSSKRYPLLQQHFIGWFVKTSSPQFDDSVATFMDFSIPQSGNTRFIYVLPFAKDMALIEYTLFSKELLSKEEYEEGIKAYLAQLGIEDYEIVRKEGGCIPMSCYKFWKNNSDNILHIGTAGGWTKASTGYTFRNTIKKTSQLIPFIKSEKPLRKFVSKNRFWFYDLLFLDYLYANNSKGGMVFSRMFEKNHSSLIFRFLDEETSFIEELKIMSSMPTFTFTKLFFKRVWSELVTAKK</sequence>
<reference evidence="1 2" key="1">
    <citation type="submission" date="2019-02" db="EMBL/GenBank/DDBJ databases">
        <title>Genomic Encyclopedia of Type Strains, Phase IV (KMG-IV): sequencing the most valuable type-strain genomes for metagenomic binning, comparative biology and taxonomic classification.</title>
        <authorList>
            <person name="Goeker M."/>
        </authorList>
    </citation>
    <scope>NUCLEOTIDE SEQUENCE [LARGE SCALE GENOMIC DNA]</scope>
    <source>
        <strain evidence="1 2">DSM 17196</strain>
    </source>
</reference>
<dbReference type="InterPro" id="IPR036188">
    <property type="entry name" value="FAD/NAD-bd_sf"/>
</dbReference>
<comment type="caution">
    <text evidence="1">The sequence shown here is derived from an EMBL/GenBank/DDBJ whole genome shotgun (WGS) entry which is preliminary data.</text>
</comment>
<dbReference type="SUPFAM" id="SSF51905">
    <property type="entry name" value="FAD/NAD(P)-binding domain"/>
    <property type="match status" value="1"/>
</dbReference>